<dbReference type="InterPro" id="IPR007475">
    <property type="entry name" value="UbiK"/>
</dbReference>
<dbReference type="EMBL" id="CM001062">
    <property type="protein sequence ID" value="EFZ07769.1"/>
    <property type="molecule type" value="Genomic_DNA"/>
</dbReference>
<dbReference type="HAMAP" id="MF_02216">
    <property type="entry name" value="UbiK"/>
    <property type="match status" value="1"/>
</dbReference>
<dbReference type="GO" id="GO:0005829">
    <property type="term" value="C:cytosol"/>
    <property type="evidence" value="ECO:0007669"/>
    <property type="project" value="TreeGrafter"/>
</dbReference>
<feature type="compositionally biased region" description="Basic and acidic residues" evidence="2">
    <location>
        <begin position="192"/>
        <end position="201"/>
    </location>
</feature>
<keyword evidence="1" id="KW-0963">Cytoplasm</keyword>
<dbReference type="PANTHER" id="PTHR38040">
    <property type="entry name" value="UBIQUINONE BIOSYNTHESIS ACCESSORY FACTOR UBIK"/>
    <property type="match status" value="1"/>
</dbReference>
<name>A0AAJ8WN13_SALET</name>
<dbReference type="PANTHER" id="PTHR38040:SF1">
    <property type="entry name" value="UBIQUINONE BIOSYNTHESIS ACCESSORY FACTOR UBIK"/>
    <property type="match status" value="1"/>
</dbReference>
<evidence type="ECO:0000256" key="2">
    <source>
        <dbReference type="SAM" id="MobiDB-lite"/>
    </source>
</evidence>
<gene>
    <name evidence="3" type="primary">yqiC</name>
    <name evidence="1" type="synonym">ubiK</name>
    <name evidence="3" type="ORF">SCA50_3343</name>
</gene>
<protein>
    <recommendedName>
        <fullName evidence="1">Ubiquinone biosynthesis accessory factor UbiK</fullName>
    </recommendedName>
</protein>
<evidence type="ECO:0000313" key="4">
    <source>
        <dbReference type="Proteomes" id="UP000003971"/>
    </source>
</evidence>
<feature type="region of interest" description="Disordered" evidence="2">
    <location>
        <begin position="192"/>
        <end position="213"/>
    </location>
</feature>
<feature type="compositionally biased region" description="Pro residues" evidence="2">
    <location>
        <begin position="204"/>
        <end position="213"/>
    </location>
</feature>
<keyword evidence="1" id="KW-0831">Ubiquinone biosynthesis</keyword>
<comment type="similarity">
    <text evidence="1">Belongs to the UbiK family.</text>
</comment>
<dbReference type="Pfam" id="PF04380">
    <property type="entry name" value="BMFP"/>
    <property type="match status" value="1"/>
</dbReference>
<dbReference type="GO" id="GO:0006744">
    <property type="term" value="P:ubiquinone biosynthetic process"/>
    <property type="evidence" value="ECO:0007669"/>
    <property type="project" value="UniProtKB-UniRule"/>
</dbReference>
<evidence type="ECO:0000313" key="3">
    <source>
        <dbReference type="EMBL" id="EFZ07769.1"/>
    </source>
</evidence>
<dbReference type="AlphaFoldDB" id="A0AAJ8WN13"/>
<dbReference type="Proteomes" id="UP000003971">
    <property type="component" value="Chromosome"/>
</dbReference>
<sequence length="213" mass="24656">MPDWIVTLSHPDFNRRPRNYTGSADLFAMAKSARGLSTCSPRSVTARRDEKCVKHRRFTAGGEFRPALRISGLTITLLITFINAFTPYDVTQFWFMASTYRTTIRANTYQFRETTMIDPKKIEQIARQVHESMPKGIREFGEDIEKKIRQTLQSQLTRLDLVSREEFDVQTQVLLRTREKLALLEQRLSELEARDKPEEVKPAPAIPPVDPQE</sequence>
<organism evidence="3 4">
    <name type="scientific">Salmonella enterica subsp. enterica serovar Choleraesuis str. SCSA50</name>
    <dbReference type="NCBI Taxonomy" id="904139"/>
    <lineage>
        <taxon>Bacteria</taxon>
        <taxon>Pseudomonadati</taxon>
        <taxon>Pseudomonadota</taxon>
        <taxon>Gammaproteobacteria</taxon>
        <taxon>Enterobacterales</taxon>
        <taxon>Enterobacteriaceae</taxon>
        <taxon>Salmonella</taxon>
    </lineage>
</organism>
<comment type="function">
    <text evidence="1">Required for efficient ubiquinone (coenzyme Q) biosynthesis. UbiK is probably an accessory factor of Ubi enzymes and facilitates ubiquinone biosynthesis by acting as an assembly factor, a targeting factor, or both.</text>
</comment>
<proteinExistence type="inferred from homology"/>
<accession>A0AAJ8WN13</accession>
<dbReference type="NCBIfam" id="NF047835">
    <property type="entry name" value="UbiqAccUbiK"/>
    <property type="match status" value="1"/>
</dbReference>
<evidence type="ECO:0000256" key="1">
    <source>
        <dbReference type="HAMAP-Rule" id="MF_02216"/>
    </source>
</evidence>
<comment type="pathway">
    <text evidence="1">Cofactor biosynthesis; ubiquinone biosynthesis.</text>
</comment>
<comment type="subcellular location">
    <subcellularLocation>
        <location evidence="1">Cytoplasm</location>
    </subcellularLocation>
</comment>
<reference evidence="3 4" key="1">
    <citation type="journal article" date="2011" name="J. Bacteriol.">
        <title>Genome sequences of Salmonella enterica serovar typhimurium, Choleraesuis, Dublin, and Gallinarum strains of well- defined virulence in food-producing animals.</title>
        <authorList>
            <person name="Richardson E.J."/>
            <person name="Limaye B."/>
            <person name="Inamdar H."/>
            <person name="Datta A."/>
            <person name="Manjari K.S."/>
            <person name="Pullinger G.D."/>
            <person name="Thomson N.R."/>
            <person name="Joshi R.R."/>
            <person name="Watson M."/>
            <person name="Stevens M.P."/>
        </authorList>
    </citation>
    <scope>NUCLEOTIDE SEQUENCE [LARGE SCALE GENOMIC DNA]</scope>
    <source>
        <strain evidence="3">A50</strain>
    </source>
</reference>